<comment type="caution">
    <text evidence="3">The sequence shown here is derived from an EMBL/GenBank/DDBJ whole genome shotgun (WGS) entry which is preliminary data.</text>
</comment>
<dbReference type="EMBL" id="CAJMWT010004180">
    <property type="protein sequence ID" value="CAE6486318.1"/>
    <property type="molecule type" value="Genomic_DNA"/>
</dbReference>
<evidence type="ECO:0000313" key="3">
    <source>
        <dbReference type="EMBL" id="CAE6486318.1"/>
    </source>
</evidence>
<feature type="transmembrane region" description="Helical" evidence="1">
    <location>
        <begin position="92"/>
        <end position="111"/>
    </location>
</feature>
<proteinExistence type="predicted"/>
<dbReference type="InterPro" id="IPR045338">
    <property type="entry name" value="DUF6535"/>
</dbReference>
<gene>
    <name evidence="3" type="ORF">RDB_LOCUS123816</name>
</gene>
<keyword evidence="1" id="KW-0812">Transmembrane</keyword>
<evidence type="ECO:0000313" key="4">
    <source>
        <dbReference type="Proteomes" id="UP000663843"/>
    </source>
</evidence>
<protein>
    <recommendedName>
        <fullName evidence="2">DUF6535 domain-containing protein</fullName>
    </recommendedName>
</protein>
<dbReference type="Proteomes" id="UP000663843">
    <property type="component" value="Unassembled WGS sequence"/>
</dbReference>
<evidence type="ECO:0000259" key="2">
    <source>
        <dbReference type="Pfam" id="PF20153"/>
    </source>
</evidence>
<dbReference type="Pfam" id="PF20153">
    <property type="entry name" value="DUF6535"/>
    <property type="match status" value="1"/>
</dbReference>
<reference evidence="3" key="1">
    <citation type="submission" date="2021-01" db="EMBL/GenBank/DDBJ databases">
        <authorList>
            <person name="Kaushik A."/>
        </authorList>
    </citation>
    <scope>NUCLEOTIDE SEQUENCE</scope>
    <source>
        <strain evidence="3">AG2-2IIIB</strain>
    </source>
</reference>
<dbReference type="AlphaFoldDB" id="A0A8H3CJB4"/>
<sequence length="840" mass="94189">ACPQAALFSAISTAYVLISSRLCAADNRSRFVIESYKSLKPDPADTSSQTLLTISQTLILIFNGSQPANFTPSSEVETPAFRASAKAICVNVLWFLSLSLSVAVSLISMLAKEWCLEFMAGRTGPPGAQARRRQQRWDGLVRWRMKEVILILPSLVHLSLLLFAIGLCVFLWDVHFGVAIPVVVVTTLAASAYFACTITPIRYDFCPYGTVLSRFIRQFTNNRSQLNQEDPPHDQVTADALHWIIATCETPRSVDTALQSLAAADENIPSESLEKLKAWVTIRRRFEAMKMPDESKETRVVQLYKRALEAQPLTRIKADGVKYGFNDETRELEQLVVCIQSTINGLIHEVISNTRSLDPETLTILKQCTRISRRYMHGIAEIQRLGNYSSAEEVNYARLAGRLATLLEQHLKRGVDRDLDLYCIFSASFAFVMCCNAAEGHTQQSANASHVLRWVRAFRPSWGWSYAGYRERSFADHLILGTLWLRISVDSSAVPTSSSTSSRYAGVESALKTLWAGLMSTAFSDIFALKQLDTADLAHGMLYILSEPSYFNLSAGDSHTIETILSMAWEGRNIKVAIRNRQHAQRIQDISQHMATMTDVAAYTPQLLTALSTLRRHAPWDGEYLLLTPEIYIFVVKLLCTTSGKDPWGSWYTHHTRSDAFRALEYSPIPKCSAQLVEQLSKSDTITHLSRLLANDSLNEQVFPAAQLLVLFIMSLYEPDRSCPALNTLEQALLKYPGLGDSLDRQEDVVEELATKLEELLQKGFGVHVYLNPYAYRVLEILYQHRCAPLPQMISRGLEDIPERLRGIKSLVNLETEKSVVYSDVGFDSEGKVVPHPEVD</sequence>
<keyword evidence="1" id="KW-0472">Membrane</keyword>
<evidence type="ECO:0000256" key="1">
    <source>
        <dbReference type="SAM" id="Phobius"/>
    </source>
</evidence>
<feature type="transmembrane region" description="Helical" evidence="1">
    <location>
        <begin position="178"/>
        <end position="196"/>
    </location>
</feature>
<organism evidence="3 4">
    <name type="scientific">Rhizoctonia solani</name>
    <dbReference type="NCBI Taxonomy" id="456999"/>
    <lineage>
        <taxon>Eukaryota</taxon>
        <taxon>Fungi</taxon>
        <taxon>Dikarya</taxon>
        <taxon>Basidiomycota</taxon>
        <taxon>Agaricomycotina</taxon>
        <taxon>Agaricomycetes</taxon>
        <taxon>Cantharellales</taxon>
        <taxon>Ceratobasidiaceae</taxon>
        <taxon>Rhizoctonia</taxon>
    </lineage>
</organism>
<feature type="non-terminal residue" evidence="3">
    <location>
        <position position="1"/>
    </location>
</feature>
<feature type="domain" description="DUF6535" evidence="2">
    <location>
        <begin position="31"/>
        <end position="172"/>
    </location>
</feature>
<feature type="transmembrane region" description="Helical" evidence="1">
    <location>
        <begin position="148"/>
        <end position="172"/>
    </location>
</feature>
<accession>A0A8H3CJB4</accession>
<keyword evidence="1" id="KW-1133">Transmembrane helix</keyword>
<name>A0A8H3CJB4_9AGAM</name>